<proteinExistence type="predicted"/>
<dbReference type="InterPro" id="IPR034904">
    <property type="entry name" value="FSCA_dom_sf"/>
</dbReference>
<keyword evidence="3" id="KW-1185">Reference proteome</keyword>
<dbReference type="SUPFAM" id="SSF117916">
    <property type="entry name" value="Fe-S cluster assembly (FSCA) domain-like"/>
    <property type="match status" value="1"/>
</dbReference>
<organism evidence="2 3">
    <name type="scientific">Rhizobium puerariae</name>
    <dbReference type="NCBI Taxonomy" id="1585791"/>
    <lineage>
        <taxon>Bacteria</taxon>
        <taxon>Pseudomonadati</taxon>
        <taxon>Pseudomonadota</taxon>
        <taxon>Alphaproteobacteria</taxon>
        <taxon>Hyphomicrobiales</taxon>
        <taxon>Rhizobiaceae</taxon>
        <taxon>Rhizobium/Agrobacterium group</taxon>
        <taxon>Rhizobium</taxon>
    </lineage>
</organism>
<feature type="domain" description="MIP18 family-like" evidence="1">
    <location>
        <begin position="12"/>
        <end position="83"/>
    </location>
</feature>
<reference evidence="2 3" key="1">
    <citation type="submission" date="2024-09" db="EMBL/GenBank/DDBJ databases">
        <authorList>
            <person name="Sun Q."/>
            <person name="Mori K."/>
        </authorList>
    </citation>
    <scope>NUCLEOTIDE SEQUENCE [LARGE SCALE GENOMIC DNA]</scope>
    <source>
        <strain evidence="2 3">TBRC 4938</strain>
    </source>
</reference>
<dbReference type="PANTHER" id="PTHR42831:SF1">
    <property type="entry name" value="FE-S PROTEIN MATURATION AUXILIARY FACTOR YITW"/>
    <property type="match status" value="1"/>
</dbReference>
<dbReference type="Pfam" id="PF01883">
    <property type="entry name" value="FeS_assembly_P"/>
    <property type="match status" value="1"/>
</dbReference>
<dbReference type="PANTHER" id="PTHR42831">
    <property type="entry name" value="FE-S PROTEIN MATURATION AUXILIARY FACTOR YITW"/>
    <property type="match status" value="1"/>
</dbReference>
<name>A0ABV6AE07_9HYPH</name>
<evidence type="ECO:0000313" key="2">
    <source>
        <dbReference type="EMBL" id="MFB9947938.1"/>
    </source>
</evidence>
<accession>A0ABV6AE07</accession>
<evidence type="ECO:0000313" key="3">
    <source>
        <dbReference type="Proteomes" id="UP001589692"/>
    </source>
</evidence>
<dbReference type="InterPro" id="IPR002744">
    <property type="entry name" value="MIP18-like"/>
</dbReference>
<dbReference type="EMBL" id="JBHMAA010000006">
    <property type="protein sequence ID" value="MFB9947938.1"/>
    <property type="molecule type" value="Genomic_DNA"/>
</dbReference>
<protein>
    <submittedName>
        <fullName evidence="2">Metal-sulfur cluster assembly factor</fullName>
    </submittedName>
</protein>
<dbReference type="Gene3D" id="3.30.300.130">
    <property type="entry name" value="Fe-S cluster assembly (FSCA)"/>
    <property type="match status" value="1"/>
</dbReference>
<gene>
    <name evidence="2" type="ORF">ACFFP0_03710</name>
</gene>
<dbReference type="InterPro" id="IPR052339">
    <property type="entry name" value="Fe-S_Maturation_MIP18"/>
</dbReference>
<sequence>MPDQHQQAETIEQVRERLSTVIDPEVGRGIVDMGLIYRIEARPAGGLYIVMTTTTRGCPASAFLTEAVRACAASVPGVTGVDVELTYDPPWTPSMMSP</sequence>
<dbReference type="Proteomes" id="UP001589692">
    <property type="component" value="Unassembled WGS sequence"/>
</dbReference>
<dbReference type="RefSeq" id="WP_377256407.1">
    <property type="nucleotide sequence ID" value="NZ_JBHMAA010000006.1"/>
</dbReference>
<comment type="caution">
    <text evidence="2">The sequence shown here is derived from an EMBL/GenBank/DDBJ whole genome shotgun (WGS) entry which is preliminary data.</text>
</comment>
<evidence type="ECO:0000259" key="1">
    <source>
        <dbReference type="Pfam" id="PF01883"/>
    </source>
</evidence>